<evidence type="ECO:0000313" key="2">
    <source>
        <dbReference type="Proteomes" id="UP000324222"/>
    </source>
</evidence>
<gene>
    <name evidence="1" type="ORF">E2C01_093811</name>
</gene>
<sequence length="60" mass="6634">MVMIRAIPEMKMVIRVGRVVEVIMTGAHHYINTQGEPDKTGSALREARRGLAQAGVRSED</sequence>
<protein>
    <submittedName>
        <fullName evidence="1">Uncharacterized protein</fullName>
    </submittedName>
</protein>
<name>A0A5B7JNQ3_PORTR</name>
<keyword evidence="2" id="KW-1185">Reference proteome</keyword>
<dbReference type="EMBL" id="VSRR010114103">
    <property type="protein sequence ID" value="MPC98440.1"/>
    <property type="molecule type" value="Genomic_DNA"/>
</dbReference>
<accession>A0A5B7JNQ3</accession>
<reference evidence="1 2" key="1">
    <citation type="submission" date="2019-05" db="EMBL/GenBank/DDBJ databases">
        <title>Another draft genome of Portunus trituberculatus and its Hox gene families provides insights of decapod evolution.</title>
        <authorList>
            <person name="Jeong J.-H."/>
            <person name="Song I."/>
            <person name="Kim S."/>
            <person name="Choi T."/>
            <person name="Kim D."/>
            <person name="Ryu S."/>
            <person name="Kim W."/>
        </authorList>
    </citation>
    <scope>NUCLEOTIDE SEQUENCE [LARGE SCALE GENOMIC DNA]</scope>
    <source>
        <tissue evidence="1">Muscle</tissue>
    </source>
</reference>
<dbReference type="Proteomes" id="UP000324222">
    <property type="component" value="Unassembled WGS sequence"/>
</dbReference>
<proteinExistence type="predicted"/>
<dbReference type="AlphaFoldDB" id="A0A5B7JNQ3"/>
<comment type="caution">
    <text evidence="1">The sequence shown here is derived from an EMBL/GenBank/DDBJ whole genome shotgun (WGS) entry which is preliminary data.</text>
</comment>
<evidence type="ECO:0000313" key="1">
    <source>
        <dbReference type="EMBL" id="MPC98440.1"/>
    </source>
</evidence>
<organism evidence="1 2">
    <name type="scientific">Portunus trituberculatus</name>
    <name type="common">Swimming crab</name>
    <name type="synonym">Neptunus trituberculatus</name>
    <dbReference type="NCBI Taxonomy" id="210409"/>
    <lineage>
        <taxon>Eukaryota</taxon>
        <taxon>Metazoa</taxon>
        <taxon>Ecdysozoa</taxon>
        <taxon>Arthropoda</taxon>
        <taxon>Crustacea</taxon>
        <taxon>Multicrustacea</taxon>
        <taxon>Malacostraca</taxon>
        <taxon>Eumalacostraca</taxon>
        <taxon>Eucarida</taxon>
        <taxon>Decapoda</taxon>
        <taxon>Pleocyemata</taxon>
        <taxon>Brachyura</taxon>
        <taxon>Eubrachyura</taxon>
        <taxon>Portunoidea</taxon>
        <taxon>Portunidae</taxon>
        <taxon>Portuninae</taxon>
        <taxon>Portunus</taxon>
    </lineage>
</organism>